<gene>
    <name evidence="2" type="ORF">BK664_02950</name>
</gene>
<dbReference type="InterPro" id="IPR009091">
    <property type="entry name" value="RCC1/BLIP-II"/>
</dbReference>
<evidence type="ECO:0000313" key="2">
    <source>
        <dbReference type="EMBL" id="RON41520.1"/>
    </source>
</evidence>
<dbReference type="Proteomes" id="UP000286351">
    <property type="component" value="Unassembled WGS sequence"/>
</dbReference>
<feature type="region of interest" description="Disordered" evidence="1">
    <location>
        <begin position="523"/>
        <end position="543"/>
    </location>
</feature>
<dbReference type="SUPFAM" id="SSF50985">
    <property type="entry name" value="RCC1/BLIP-II"/>
    <property type="match status" value="1"/>
</dbReference>
<comment type="caution">
    <text evidence="2">The sequence shown here is derived from an EMBL/GenBank/DDBJ whole genome shotgun (WGS) entry which is preliminary data.</text>
</comment>
<reference evidence="2 3" key="1">
    <citation type="submission" date="2016-10" db="EMBL/GenBank/DDBJ databases">
        <title>Comparative genome analysis of multiple Pseudomonas spp. focuses on biocontrol and plant growth promoting traits.</title>
        <authorList>
            <person name="Tao X.-Y."/>
            <person name="Taylor C.G."/>
        </authorList>
    </citation>
    <scope>NUCLEOTIDE SEQUENCE [LARGE SCALE GENOMIC DNA]</scope>
    <source>
        <strain evidence="2 3">38D4</strain>
    </source>
</reference>
<dbReference type="PANTHER" id="PTHR45982:SF1">
    <property type="entry name" value="REGULATOR OF CHROMOSOME CONDENSATION"/>
    <property type="match status" value="1"/>
</dbReference>
<name>A0A423JUZ2_9PSED</name>
<evidence type="ECO:0000256" key="1">
    <source>
        <dbReference type="SAM" id="MobiDB-lite"/>
    </source>
</evidence>
<proteinExistence type="predicted"/>
<dbReference type="EMBL" id="MOBO01000002">
    <property type="protein sequence ID" value="RON41520.1"/>
    <property type="molecule type" value="Genomic_DNA"/>
</dbReference>
<dbReference type="Gene3D" id="2.130.10.30">
    <property type="entry name" value="Regulator of chromosome condensation 1/beta-lactamase-inhibitor protein II"/>
    <property type="match status" value="3"/>
</dbReference>
<protein>
    <submittedName>
        <fullName evidence="2">Uncharacterized protein</fullName>
    </submittedName>
</protein>
<organism evidence="2 3">
    <name type="scientific">Pseudomonas brassicacearum</name>
    <dbReference type="NCBI Taxonomy" id="930166"/>
    <lineage>
        <taxon>Bacteria</taxon>
        <taxon>Pseudomonadati</taxon>
        <taxon>Pseudomonadota</taxon>
        <taxon>Gammaproteobacteria</taxon>
        <taxon>Pseudomonadales</taxon>
        <taxon>Pseudomonadaceae</taxon>
        <taxon>Pseudomonas</taxon>
    </lineage>
</organism>
<sequence>MLIQRPKNTTPSATLIEPEIPDRTQPMLPSGEWGINLAAAQGVFPDNGLQVHIAAWSEMGKGDKVELLLNGNTVDQHSISEDTEVGQRSTLFVAPRHLQTGSYTLSYKVTRLNQTPETQTPAVKIYVKLEIPGGQDTDSEPGQHSNLFMYIDPTIVNGIVDKEIAEQGVPVIIRAESGTGVPYPDAAVDDVIVLSWGGVFQESAPLTALQISDPANHPIEILVTEETILKAGDTDSSGLAVTFRVRDKVNNYSEDWCKETRIVVSTGTNLLVAPVVKEALNNVLDLDTLGDKDITVQVWATLSQFKLDDIIILKMRGTTQDGDTVEVTAPEELVDNLPHSYELTLLNADVRKLAKTQVIFSYELKRSGSSDPLRSKGQFVRVEGEPTRLAAPIAEDEKQGAIDPGLTLTHIRIPFAPIIEVGMAIELKWFGTRPNGSTYDPKLERFFPNSDEVENLDGFLIDVAGQHLKTLEGGNLDLSYNLLSVEDDTIVSRGSQHAALLNVGKPTLELVKPIVLGEQNGALEPNDLPNGAGRFTAPRPTATPTKPKDIVTYTWLGEVTGEKVDSITLTTLSADSDVKFTLNAAFVAEHIEPNRGKKVTASYRIWRFETGQTSYSDPLVFVIGEAQGQLLEPAKVQEALNDVLDPVNAPDGATVEIAANRPKNAGDQFHMKWVSDDGVVNEPYNKSISGNNEGKPVEFLVNKSVVVASLNKTVTISYWVELFEGGKASGKDYELRVESQAFKLPVATFKEAIGAQKDQLNPNDVYPNGATVIIAATAQLKDGDEIIVTVEGKTTTTYPHKVLPMEEGKELSSIKVPHAVVDANNGLSISLSYIVKRKAGGTDGPSDPTVYDVRKVIGSGTLKIMGARYNRSTYRASSASRVLSAFNATTDRPVQAQWKYPNDTDWTTAATWRDTAPQEPLQVRTADDQITLNAANIIGNGIDTTVTGLAAFVAHRDVGDVVGWGNEAYGAKIPSTIITMDDIVEVSCTRSAYAARRANGAVVVWGTAAEGGSMTGVLPLDFVEVIGNATAFAGIKNTRQVVAWGTAADGGTLPAPISELSDVVRVVPAGQAFAALRATGHVVAWGLAANGATVPEDIAGLTDIKTLIGSFGAFAAHRANGRIVAWGHATYGATVPDKIASMTDIVELSCANAQAFTARRANGQVVAWGTAAYGGTVDPLIEGLTDIVEVTSTWRAFAARRGNGHVVAWGTQAEGGLVPDEIAGLDEIVQVCGSSMAFAALRKNGTVVAWGNVTVGGDTSAVVSQLTNVRALYDNTHGFTALTSDGRVVTWGHAAGGGDSSAVQDRLAGKVSHQASPVSRGLTLKASRWAALNVNPKSPAR</sequence>
<evidence type="ECO:0000313" key="3">
    <source>
        <dbReference type="Proteomes" id="UP000286351"/>
    </source>
</evidence>
<dbReference type="InterPro" id="IPR051553">
    <property type="entry name" value="Ran_GTPase-activating"/>
</dbReference>
<accession>A0A423JUZ2</accession>
<dbReference type="RefSeq" id="WP_123364489.1">
    <property type="nucleotide sequence ID" value="NZ_MOBO01000002.1"/>
</dbReference>
<dbReference type="PANTHER" id="PTHR45982">
    <property type="entry name" value="REGULATOR OF CHROMOSOME CONDENSATION"/>
    <property type="match status" value="1"/>
</dbReference>